<sequence length="56" mass="6257">MDQIEKMTRPKPCHTGNSHARVFRGLAITSHSRVTRACPCQAQVKSNSKKAIFKGF</sequence>
<evidence type="ECO:0000313" key="1">
    <source>
        <dbReference type="EMBL" id="KHG26161.1"/>
    </source>
</evidence>
<protein>
    <submittedName>
        <fullName evidence="1">Capsid-binding 33</fullName>
    </submittedName>
</protein>
<organism evidence="1 2">
    <name type="scientific">Gossypium arboreum</name>
    <name type="common">Tree cotton</name>
    <name type="synonym">Gossypium nanking</name>
    <dbReference type="NCBI Taxonomy" id="29729"/>
    <lineage>
        <taxon>Eukaryota</taxon>
        <taxon>Viridiplantae</taxon>
        <taxon>Streptophyta</taxon>
        <taxon>Embryophyta</taxon>
        <taxon>Tracheophyta</taxon>
        <taxon>Spermatophyta</taxon>
        <taxon>Magnoliopsida</taxon>
        <taxon>eudicotyledons</taxon>
        <taxon>Gunneridae</taxon>
        <taxon>Pentapetalae</taxon>
        <taxon>rosids</taxon>
        <taxon>malvids</taxon>
        <taxon>Malvales</taxon>
        <taxon>Malvaceae</taxon>
        <taxon>Malvoideae</taxon>
        <taxon>Gossypium</taxon>
    </lineage>
</organism>
<dbReference type="Proteomes" id="UP000032142">
    <property type="component" value="Unassembled WGS sequence"/>
</dbReference>
<reference evidence="2" key="1">
    <citation type="submission" date="2014-09" db="EMBL/GenBank/DDBJ databases">
        <authorList>
            <person name="Mudge J."/>
            <person name="Ramaraj T."/>
            <person name="Lindquist I.E."/>
            <person name="Bharti A.K."/>
            <person name="Sundararajan A."/>
            <person name="Cameron C.T."/>
            <person name="Woodward J.E."/>
            <person name="May G.D."/>
            <person name="Brubaker C."/>
            <person name="Broadhvest J."/>
            <person name="Wilkins T.A."/>
        </authorList>
    </citation>
    <scope>NUCLEOTIDE SEQUENCE</scope>
    <source>
        <strain evidence="2">cv. AKA8401</strain>
    </source>
</reference>
<evidence type="ECO:0000313" key="2">
    <source>
        <dbReference type="Proteomes" id="UP000032142"/>
    </source>
</evidence>
<proteinExistence type="predicted"/>
<gene>
    <name evidence="1" type="ORF">F383_32319</name>
</gene>
<dbReference type="AlphaFoldDB" id="A0A0B0PRX7"/>
<keyword evidence="2" id="KW-1185">Reference proteome</keyword>
<name>A0A0B0PRX7_GOSAR</name>
<dbReference type="EMBL" id="KN435279">
    <property type="protein sequence ID" value="KHG26161.1"/>
    <property type="molecule type" value="Genomic_DNA"/>
</dbReference>
<accession>A0A0B0PRX7</accession>